<dbReference type="OMA" id="FQFATII"/>
<name>A0A674E5I7_SALTR</name>
<protein>
    <submittedName>
        <fullName evidence="7">Transmembrane protein 266</fullName>
    </submittedName>
</protein>
<dbReference type="Gene3D" id="1.20.120.350">
    <property type="entry name" value="Voltage-gated potassium channels. Chain C"/>
    <property type="match status" value="1"/>
</dbReference>
<dbReference type="PANTHER" id="PTHR46842:SF1">
    <property type="entry name" value="TRANSMEMBRANE PROTEIN 266"/>
    <property type="match status" value="1"/>
</dbReference>
<dbReference type="AlphaFoldDB" id="A0A674E5I7"/>
<feature type="region of interest" description="Disordered" evidence="5">
    <location>
        <begin position="383"/>
        <end position="450"/>
    </location>
</feature>
<keyword evidence="8" id="KW-1185">Reference proteome</keyword>
<reference evidence="7" key="2">
    <citation type="submission" date="2025-09" db="UniProtKB">
        <authorList>
            <consortium name="Ensembl"/>
        </authorList>
    </citation>
    <scope>IDENTIFICATION</scope>
</reference>
<feature type="transmembrane region" description="Helical" evidence="6">
    <location>
        <begin position="140"/>
        <end position="163"/>
    </location>
</feature>
<reference evidence="7" key="1">
    <citation type="submission" date="2025-08" db="UniProtKB">
        <authorList>
            <consortium name="Ensembl"/>
        </authorList>
    </citation>
    <scope>IDENTIFICATION</scope>
</reference>
<dbReference type="Proteomes" id="UP000472277">
    <property type="component" value="Chromosome 29"/>
</dbReference>
<evidence type="ECO:0000256" key="2">
    <source>
        <dbReference type="ARBA" id="ARBA00022692"/>
    </source>
</evidence>
<comment type="subcellular location">
    <subcellularLocation>
        <location evidence="1">Membrane</location>
        <topology evidence="1">Multi-pass membrane protein</topology>
    </subcellularLocation>
</comment>
<dbReference type="GO" id="GO:0005886">
    <property type="term" value="C:plasma membrane"/>
    <property type="evidence" value="ECO:0007669"/>
    <property type="project" value="InterPro"/>
</dbReference>
<dbReference type="Ensembl" id="ENSSTUT00000111090.1">
    <property type="protein sequence ID" value="ENSSTUP00000103592.1"/>
    <property type="gene ID" value="ENSSTUG00000046279.1"/>
</dbReference>
<evidence type="ECO:0000256" key="1">
    <source>
        <dbReference type="ARBA" id="ARBA00004141"/>
    </source>
</evidence>
<organism evidence="7 8">
    <name type="scientific">Salmo trutta</name>
    <name type="common">Brown trout</name>
    <dbReference type="NCBI Taxonomy" id="8032"/>
    <lineage>
        <taxon>Eukaryota</taxon>
        <taxon>Metazoa</taxon>
        <taxon>Chordata</taxon>
        <taxon>Craniata</taxon>
        <taxon>Vertebrata</taxon>
        <taxon>Euteleostomi</taxon>
        <taxon>Actinopterygii</taxon>
        <taxon>Neopterygii</taxon>
        <taxon>Teleostei</taxon>
        <taxon>Protacanthopterygii</taxon>
        <taxon>Salmoniformes</taxon>
        <taxon>Salmonidae</taxon>
        <taxon>Salmoninae</taxon>
        <taxon>Salmo</taxon>
    </lineage>
</organism>
<proteinExistence type="predicted"/>
<feature type="transmembrane region" description="Helical" evidence="6">
    <location>
        <begin position="175"/>
        <end position="194"/>
    </location>
</feature>
<evidence type="ECO:0000313" key="8">
    <source>
        <dbReference type="Proteomes" id="UP000472277"/>
    </source>
</evidence>
<evidence type="ECO:0000256" key="3">
    <source>
        <dbReference type="ARBA" id="ARBA00022989"/>
    </source>
</evidence>
<dbReference type="GeneTree" id="ENSGT00940000156738"/>
<dbReference type="PANTHER" id="PTHR46842">
    <property type="entry name" value="TRANSMEMBRANE PROTEIN 266"/>
    <property type="match status" value="1"/>
</dbReference>
<keyword evidence="3 6" id="KW-1133">Transmembrane helix</keyword>
<dbReference type="InParanoid" id="A0A674E5I7"/>
<keyword evidence="4 6" id="KW-0472">Membrane</keyword>
<accession>A0A674E5I7</accession>
<evidence type="ECO:0000256" key="4">
    <source>
        <dbReference type="ARBA" id="ARBA00023136"/>
    </source>
</evidence>
<evidence type="ECO:0000256" key="5">
    <source>
        <dbReference type="SAM" id="MobiDB-lite"/>
    </source>
</evidence>
<evidence type="ECO:0000313" key="7">
    <source>
        <dbReference type="Ensembl" id="ENSSTUP00000103592.1"/>
    </source>
</evidence>
<evidence type="ECO:0000256" key="6">
    <source>
        <dbReference type="SAM" id="Phobius"/>
    </source>
</evidence>
<feature type="compositionally biased region" description="Low complexity" evidence="5">
    <location>
        <begin position="383"/>
        <end position="420"/>
    </location>
</feature>
<keyword evidence="2 6" id="KW-0812">Transmembrane</keyword>
<gene>
    <name evidence="7" type="primary">TMEM266</name>
</gene>
<dbReference type="GO" id="GO:0022832">
    <property type="term" value="F:voltage-gated channel activity"/>
    <property type="evidence" value="ECO:0007669"/>
    <property type="project" value="InterPro"/>
</dbReference>
<feature type="transmembrane region" description="Helical" evidence="6">
    <location>
        <begin position="91"/>
        <end position="120"/>
    </location>
</feature>
<dbReference type="InterPro" id="IPR042857">
    <property type="entry name" value="TMEM266"/>
</dbReference>
<dbReference type="OrthoDB" id="427456at2759"/>
<dbReference type="GO" id="GO:0030425">
    <property type="term" value="C:dendrite"/>
    <property type="evidence" value="ECO:0007669"/>
    <property type="project" value="TreeGrafter"/>
</dbReference>
<dbReference type="SUPFAM" id="SSF81324">
    <property type="entry name" value="Voltage-gated potassium channels"/>
    <property type="match status" value="1"/>
</dbReference>
<dbReference type="InterPro" id="IPR027359">
    <property type="entry name" value="Volt_channel_dom_sf"/>
</dbReference>
<sequence>MANPHDVVEQQAGGLSDLEIISQPDPVEEHSVPEMNPSCMAPVQLVSFGYRDLPLAHLDFSLAGSQLLSNLDEDDNREGSNWLKPCCGRRVALWQVCLLSAGFNCFLVALVILVVVFLTLELLIDTKHLQFANAIQFASVIHWISLAILSLFFTETVFRIVVLGIWDYIENKVEVFDGAVIVLSLAPMVASTVANGPSSPWDAISLIITLRIWRVKRIIDAYVLQVKVEMELEILQCEKIKAVREEQLERLTQICQEQAFEIRQLRAHLAQQDLDLAAEQEAAMQIHHVWSKQRTSYQVVEGQGPGESDDEGHGVLRETPADPVVHHDDMNNYISQYYSEPSSDVEGPRVITMAAIDVHLPKTHYPAHNNPLLGVEQMSSAVSDTSTSVSRSSGSLTARPHSLSSHTLRSSTTDCSSSTTARDYHTQARNYNSHTKARGPYLDYKSQKQTQDRDFNTEHYNTQGQRCFPLPYCSPLGLGLTSAQPPLPQDPSVVVQELLSSLSEDSCLAQKGLVDPVNLKLPSPAGSAKASPELEHRINIYNWKNREENQYQSRGQRQGRAAATVLLQTKPLIHLQGGAPESSLEEKYRLLGPADGPLGRLPDT</sequence>